<reference evidence="2" key="1">
    <citation type="journal article" date="2023" name="Proc. Natl. Acad. Sci. U.S.A.">
        <title>Genomic and structural basis for evolution of tropane alkaloid biosynthesis.</title>
        <authorList>
            <person name="Wanga Y.-J."/>
            <person name="Taina T."/>
            <person name="Yua J.-Y."/>
            <person name="Lia J."/>
            <person name="Xua B."/>
            <person name="Chenc J."/>
            <person name="D'Auriad J.C."/>
            <person name="Huanga J.-P."/>
            <person name="Huanga S.-X."/>
        </authorList>
    </citation>
    <scope>NUCLEOTIDE SEQUENCE [LARGE SCALE GENOMIC DNA]</scope>
    <source>
        <strain evidence="2">cv. KIB-2019</strain>
    </source>
</reference>
<dbReference type="AlphaFoldDB" id="A0A9Q1MSS1"/>
<name>A0A9Q1MSS1_9SOLA</name>
<keyword evidence="2" id="KW-1185">Reference proteome</keyword>
<protein>
    <submittedName>
        <fullName evidence="1">Uncharacterized protein</fullName>
    </submittedName>
</protein>
<dbReference type="OrthoDB" id="672819at2759"/>
<gene>
    <name evidence="1" type="ORF">K7X08_019639</name>
</gene>
<dbReference type="PANTHER" id="PTHR33782">
    <property type="entry name" value="OS01G0121600 PROTEIN"/>
    <property type="match status" value="1"/>
</dbReference>
<sequence length="143" mass="16079">MTSSFSCSRLQISCKSFWTTPPSGSACIKFIKARRQVVNARFERHNRGGSKIVDENMIILRMRIKEMKLLEAGKSRPPSNWMGWEKKYFAYYNEDVCEVIETKSTLSDSFGGKFNDSSVAIKSVSISDTVGQGQTRSTPSGNF</sequence>
<comment type="caution">
    <text evidence="1">The sequence shown here is derived from an EMBL/GenBank/DDBJ whole genome shotgun (WGS) entry which is preliminary data.</text>
</comment>
<accession>A0A9Q1MSS1</accession>
<dbReference type="Proteomes" id="UP001152561">
    <property type="component" value="Unassembled WGS sequence"/>
</dbReference>
<evidence type="ECO:0000313" key="2">
    <source>
        <dbReference type="Proteomes" id="UP001152561"/>
    </source>
</evidence>
<proteinExistence type="predicted"/>
<organism evidence="1 2">
    <name type="scientific">Anisodus acutangulus</name>
    <dbReference type="NCBI Taxonomy" id="402998"/>
    <lineage>
        <taxon>Eukaryota</taxon>
        <taxon>Viridiplantae</taxon>
        <taxon>Streptophyta</taxon>
        <taxon>Embryophyta</taxon>
        <taxon>Tracheophyta</taxon>
        <taxon>Spermatophyta</taxon>
        <taxon>Magnoliopsida</taxon>
        <taxon>eudicotyledons</taxon>
        <taxon>Gunneridae</taxon>
        <taxon>Pentapetalae</taxon>
        <taxon>asterids</taxon>
        <taxon>lamiids</taxon>
        <taxon>Solanales</taxon>
        <taxon>Solanaceae</taxon>
        <taxon>Solanoideae</taxon>
        <taxon>Hyoscyameae</taxon>
        <taxon>Anisodus</taxon>
    </lineage>
</organism>
<dbReference type="EMBL" id="JAJAGQ010000003">
    <property type="protein sequence ID" value="KAJ8567431.1"/>
    <property type="molecule type" value="Genomic_DNA"/>
</dbReference>
<evidence type="ECO:0000313" key="1">
    <source>
        <dbReference type="EMBL" id="KAJ8567431.1"/>
    </source>
</evidence>
<dbReference type="PANTHER" id="PTHR33782:SF27">
    <property type="entry name" value="PROTEIN, PUTATIVE-RELATED"/>
    <property type="match status" value="1"/>
</dbReference>